<evidence type="ECO:0008006" key="3">
    <source>
        <dbReference type="Google" id="ProtNLM"/>
    </source>
</evidence>
<dbReference type="KEGG" id="harc:HARCEL1_08630"/>
<dbReference type="AlphaFoldDB" id="A0A2R4X1W8"/>
<dbReference type="RefSeq" id="WP_108382439.1">
    <property type="nucleotide sequence ID" value="NZ_CP028858.1"/>
</dbReference>
<evidence type="ECO:0000313" key="2">
    <source>
        <dbReference type="Proteomes" id="UP000244727"/>
    </source>
</evidence>
<keyword evidence="2" id="KW-1185">Reference proteome</keyword>
<accession>A0A2R4X1W8</accession>
<dbReference type="Proteomes" id="UP000244727">
    <property type="component" value="Chromosome"/>
</dbReference>
<name>A0A2R4X1W8_9EURY</name>
<protein>
    <recommendedName>
        <fullName evidence="3">Transcription antitermination protein</fullName>
    </recommendedName>
</protein>
<sequence length="191" mass="20317">MTDCVRETLTDERQTELSRLGSSKALYATTRGAMDGPTIVAASAALSDAVADRLADREESWAADLESRAREDAETLSDLAGEPIDPLVDFELAGSEAETLGTLVGWATVAIHLGEQETGYFVGQAQPGDADTVRSVVTNRKEFRKAVCSAVESADVDRDAIESAALDAVDAAYEAYVDRLEAEGIEPKSIC</sequence>
<reference evidence="1 2" key="1">
    <citation type="submission" date="2018-04" db="EMBL/GenBank/DDBJ databases">
        <title>Halococcoides cellulosivorans gen. nov., sp. nov., an extremely halophilic cellulose-utilizing haloarchaeon from hypersaline lakes.</title>
        <authorList>
            <person name="Sorokin D.Y."/>
            <person name="Toshchakov S.V."/>
            <person name="Samarov N.I."/>
            <person name="Korzhenkov A."/>
            <person name="Kublanov I.V."/>
        </authorList>
    </citation>
    <scope>NUCLEOTIDE SEQUENCE [LARGE SCALE GENOMIC DNA]</scope>
    <source>
        <strain evidence="1 2">HArcel1</strain>
    </source>
</reference>
<dbReference type="EMBL" id="CP028858">
    <property type="protein sequence ID" value="AWB27771.1"/>
    <property type="molecule type" value="Genomic_DNA"/>
</dbReference>
<organism evidence="1 2">
    <name type="scientific">Halococcoides cellulosivorans</name>
    <dbReference type="NCBI Taxonomy" id="1679096"/>
    <lineage>
        <taxon>Archaea</taxon>
        <taxon>Methanobacteriati</taxon>
        <taxon>Methanobacteriota</taxon>
        <taxon>Stenosarchaea group</taxon>
        <taxon>Halobacteria</taxon>
        <taxon>Halobacteriales</taxon>
        <taxon>Haloarculaceae</taxon>
        <taxon>Halococcoides</taxon>
    </lineage>
</organism>
<gene>
    <name evidence="1" type="ORF">HARCEL1_08630</name>
</gene>
<dbReference type="GeneID" id="36512567"/>
<evidence type="ECO:0000313" key="1">
    <source>
        <dbReference type="EMBL" id="AWB27771.1"/>
    </source>
</evidence>
<proteinExistence type="predicted"/>